<accession>A0A968KU99</accession>
<name>A0A968KU99_9SPIO</name>
<dbReference type="AlphaFoldDB" id="A0A968KU99"/>
<organism evidence="1 2">
    <name type="scientific">Entomospira culicis</name>
    <dbReference type="NCBI Taxonomy" id="2719989"/>
    <lineage>
        <taxon>Bacteria</taxon>
        <taxon>Pseudomonadati</taxon>
        <taxon>Spirochaetota</taxon>
        <taxon>Spirochaetia</taxon>
        <taxon>Spirochaetales</taxon>
        <taxon>Spirochaetaceae</taxon>
        <taxon>Entomospira</taxon>
    </lineage>
</organism>
<sequence length="230" mass="26353">MDIKELLVRAEKDRAIRAALLMLKDIVHMASVLGGICHISADYFAKKYNYNPRTFFRHKRCLVKHGYIREKSRWQVEVVDPIEVKHCDTNVAKCDSNVGLNNSKNCDKNVKNRDTFVQKSDTNVIQKQINKKTKDNRERQNASSSFVALPQSLNPFGNLKLTQSQLEALTAKHSETVLQHELPRVSAWLANQEPNKWRNHFAGLTNWLSNEFGKKAKANFNPYATSAGNW</sequence>
<dbReference type="EMBL" id="JAATLM010000001">
    <property type="protein sequence ID" value="NIZ69319.1"/>
    <property type="molecule type" value="Genomic_DNA"/>
</dbReference>
<proteinExistence type="predicted"/>
<evidence type="ECO:0000313" key="2">
    <source>
        <dbReference type="Proteomes" id="UP000778951"/>
    </source>
</evidence>
<keyword evidence="2" id="KW-1185">Reference proteome</keyword>
<reference evidence="1" key="1">
    <citation type="submission" date="2020-03" db="EMBL/GenBank/DDBJ databases">
        <title>Spirochaetal bacteria isolated from arthropods constitute a novel genus Entomospira genus novum within the order Spirochaetales.</title>
        <authorList>
            <person name="Grana-Miraglia L."/>
            <person name="Sikutova S."/>
            <person name="Fingerle V."/>
            <person name="Sing A."/>
            <person name="Castillo-Ramirez S."/>
            <person name="Margos G."/>
            <person name="Rudolf I."/>
        </authorList>
    </citation>
    <scope>NUCLEOTIDE SEQUENCE</scope>
    <source>
        <strain evidence="1">BR149</strain>
    </source>
</reference>
<gene>
    <name evidence="1" type="ORF">HCT48_03705</name>
</gene>
<protein>
    <submittedName>
        <fullName evidence="1">Uncharacterized protein</fullName>
    </submittedName>
</protein>
<dbReference type="Proteomes" id="UP000778951">
    <property type="component" value="Unassembled WGS sequence"/>
</dbReference>
<comment type="caution">
    <text evidence="1">The sequence shown here is derived from an EMBL/GenBank/DDBJ whole genome shotgun (WGS) entry which is preliminary data.</text>
</comment>
<evidence type="ECO:0000313" key="1">
    <source>
        <dbReference type="EMBL" id="NIZ69319.1"/>
    </source>
</evidence>
<dbReference type="RefSeq" id="WP_167695413.1">
    <property type="nucleotide sequence ID" value="NZ_CP118181.1"/>
</dbReference>